<reference evidence="1 2" key="1">
    <citation type="journal article" date="2014" name="Nature">
        <title>The genome of the recently domesticated crop plant sugar beet (Beta vulgaris).</title>
        <authorList>
            <person name="Dohm J.C."/>
            <person name="Minoche A.E."/>
            <person name="Holtgrawe D."/>
            <person name="Capella-Gutierrez S."/>
            <person name="Zakrzewski F."/>
            <person name="Tafer H."/>
            <person name="Rupp O."/>
            <person name="Sorensen T.R."/>
            <person name="Stracke R."/>
            <person name="Reinhardt R."/>
            <person name="Goesmann A."/>
            <person name="Kraft T."/>
            <person name="Schulz B."/>
            <person name="Stadler P.F."/>
            <person name="Schmidt T."/>
            <person name="Gabaldon T."/>
            <person name="Lehrach H."/>
            <person name="Weisshaar B."/>
            <person name="Himmelbauer H."/>
        </authorList>
    </citation>
    <scope>NUCLEOTIDE SEQUENCE [LARGE SCALE GENOMIC DNA]</scope>
    <source>
        <tissue evidence="1">Taproot</tissue>
    </source>
</reference>
<protein>
    <submittedName>
        <fullName evidence="1">Uncharacterized protein</fullName>
    </submittedName>
</protein>
<gene>
    <name evidence="1" type="ORF">BVRB_020840</name>
</gene>
<proteinExistence type="predicted"/>
<feature type="non-terminal residue" evidence="1">
    <location>
        <position position="1"/>
    </location>
</feature>
<dbReference type="EMBL" id="KQ092956">
    <property type="protein sequence ID" value="KMS94495.1"/>
    <property type="molecule type" value="Genomic_DNA"/>
</dbReference>
<evidence type="ECO:0000313" key="2">
    <source>
        <dbReference type="Proteomes" id="UP000035740"/>
    </source>
</evidence>
<sequence length="11" mass="1258">VQKQCEKGMHA</sequence>
<organism evidence="1 2">
    <name type="scientific">Beta vulgaris subsp. vulgaris</name>
    <name type="common">Beet</name>
    <dbReference type="NCBI Taxonomy" id="3555"/>
    <lineage>
        <taxon>Eukaryota</taxon>
        <taxon>Viridiplantae</taxon>
        <taxon>Streptophyta</taxon>
        <taxon>Embryophyta</taxon>
        <taxon>Tracheophyta</taxon>
        <taxon>Spermatophyta</taxon>
        <taxon>Magnoliopsida</taxon>
        <taxon>eudicotyledons</taxon>
        <taxon>Gunneridae</taxon>
        <taxon>Pentapetalae</taxon>
        <taxon>Caryophyllales</taxon>
        <taxon>Chenopodiaceae</taxon>
        <taxon>Betoideae</taxon>
        <taxon>Beta</taxon>
    </lineage>
</organism>
<dbReference type="Proteomes" id="UP000035740">
    <property type="component" value="Unassembled WGS sequence"/>
</dbReference>
<keyword evidence="2" id="KW-1185">Reference proteome</keyword>
<name>A0A0J8DUK7_BETVV</name>
<accession>A0A0J8DUK7</accession>
<evidence type="ECO:0000313" key="1">
    <source>
        <dbReference type="EMBL" id="KMS94495.1"/>
    </source>
</evidence>